<organism evidence="7 8">
    <name type="scientific">Roseicyclus persicicus</name>
    <dbReference type="NCBI Taxonomy" id="2650661"/>
    <lineage>
        <taxon>Bacteria</taxon>
        <taxon>Pseudomonadati</taxon>
        <taxon>Pseudomonadota</taxon>
        <taxon>Alphaproteobacteria</taxon>
        <taxon>Rhodobacterales</taxon>
        <taxon>Roseobacteraceae</taxon>
        <taxon>Roseicyclus</taxon>
    </lineage>
</organism>
<feature type="binding site" evidence="5">
    <location>
        <position position="87"/>
    </location>
    <ligand>
        <name>substrate</name>
    </ligand>
</feature>
<evidence type="ECO:0000256" key="5">
    <source>
        <dbReference type="HAMAP-Rule" id="MF_00116"/>
    </source>
</evidence>
<dbReference type="CDD" id="cd07557">
    <property type="entry name" value="trimeric_dUTPase"/>
    <property type="match status" value="1"/>
</dbReference>
<comment type="function">
    <text evidence="5">This enzyme is involved in nucleotide metabolism: it produces dUMP, the immediate precursor of thymidine nucleotides and it decreases the intracellular concentration of dUTP so that uracil cannot be incorporated into DNA.</text>
</comment>
<keyword evidence="2 5" id="KW-0378">Hydrolase</keyword>
<keyword evidence="5" id="KW-0460">Magnesium</keyword>
<comment type="catalytic activity">
    <reaction evidence="4 5">
        <text>dUTP + H2O = dUMP + diphosphate + H(+)</text>
        <dbReference type="Rhea" id="RHEA:10248"/>
        <dbReference type="ChEBI" id="CHEBI:15377"/>
        <dbReference type="ChEBI" id="CHEBI:15378"/>
        <dbReference type="ChEBI" id="CHEBI:33019"/>
        <dbReference type="ChEBI" id="CHEBI:61555"/>
        <dbReference type="ChEBI" id="CHEBI:246422"/>
        <dbReference type="EC" id="3.6.1.23"/>
    </reaction>
</comment>
<dbReference type="RefSeq" id="WP_168622506.1">
    <property type="nucleotide sequence ID" value="NZ_JAAZQQ010000002.1"/>
</dbReference>
<dbReference type="Pfam" id="PF00692">
    <property type="entry name" value="dUTPase"/>
    <property type="match status" value="1"/>
</dbReference>
<accession>A0A7X6JYU4</accession>
<comment type="caution">
    <text evidence="7">The sequence shown here is derived from an EMBL/GenBank/DDBJ whole genome shotgun (WGS) entry which is preliminary data.</text>
</comment>
<comment type="cofactor">
    <cofactor evidence="5">
        <name>Mg(2+)</name>
        <dbReference type="ChEBI" id="CHEBI:18420"/>
    </cofactor>
</comment>
<feature type="domain" description="dUTPase-like" evidence="6">
    <location>
        <begin position="18"/>
        <end position="153"/>
    </location>
</feature>
<evidence type="ECO:0000256" key="4">
    <source>
        <dbReference type="ARBA" id="ARBA00047686"/>
    </source>
</evidence>
<dbReference type="InterPro" id="IPR036157">
    <property type="entry name" value="dUTPase-like_sf"/>
</dbReference>
<dbReference type="PANTHER" id="PTHR11241">
    <property type="entry name" value="DEOXYURIDINE 5'-TRIPHOSPHATE NUCLEOTIDOHYDROLASE"/>
    <property type="match status" value="1"/>
</dbReference>
<dbReference type="Gene3D" id="2.70.40.10">
    <property type="match status" value="1"/>
</dbReference>
<dbReference type="Proteomes" id="UP000526408">
    <property type="component" value="Unassembled WGS sequence"/>
</dbReference>
<keyword evidence="3 5" id="KW-0546">Nucleotide metabolism</keyword>
<dbReference type="GO" id="GO:0046081">
    <property type="term" value="P:dUTP catabolic process"/>
    <property type="evidence" value="ECO:0007669"/>
    <property type="project" value="InterPro"/>
</dbReference>
<dbReference type="NCBIfam" id="NF001862">
    <property type="entry name" value="PRK00601.1"/>
    <property type="match status" value="1"/>
</dbReference>
<dbReference type="NCBIfam" id="TIGR00576">
    <property type="entry name" value="dut"/>
    <property type="match status" value="1"/>
</dbReference>
<dbReference type="AlphaFoldDB" id="A0A7X6JYU4"/>
<keyword evidence="8" id="KW-1185">Reference proteome</keyword>
<dbReference type="GO" id="GO:0006226">
    <property type="term" value="P:dUMP biosynthetic process"/>
    <property type="evidence" value="ECO:0007669"/>
    <property type="project" value="UniProtKB-UniRule"/>
</dbReference>
<feature type="binding site" evidence="5">
    <location>
        <begin position="74"/>
        <end position="76"/>
    </location>
    <ligand>
        <name>substrate</name>
    </ligand>
</feature>
<feature type="binding site" evidence="5">
    <location>
        <begin position="91"/>
        <end position="93"/>
    </location>
    <ligand>
        <name>substrate</name>
    </ligand>
</feature>
<comment type="pathway">
    <text evidence="5">Pyrimidine metabolism; dUMP biosynthesis; dUMP from dCTP (dUTP route): step 2/2.</text>
</comment>
<dbReference type="UniPathway" id="UPA00610">
    <property type="reaction ID" value="UER00666"/>
</dbReference>
<gene>
    <name evidence="5 7" type="primary">dut</name>
    <name evidence="7" type="ORF">HCU73_05885</name>
</gene>
<dbReference type="HAMAP" id="MF_00116">
    <property type="entry name" value="dUTPase_bact"/>
    <property type="match status" value="1"/>
</dbReference>
<reference evidence="7 8" key="1">
    <citation type="submission" date="2020-04" db="EMBL/GenBank/DDBJ databases">
        <authorList>
            <person name="Yoon J."/>
        </authorList>
    </citation>
    <scope>NUCLEOTIDE SEQUENCE [LARGE SCALE GENOMIC DNA]</scope>
    <source>
        <strain evidence="7 8">KMU-115</strain>
    </source>
</reference>
<evidence type="ECO:0000313" key="7">
    <source>
        <dbReference type="EMBL" id="NKX44113.1"/>
    </source>
</evidence>
<comment type="caution">
    <text evidence="5">Lacks conserved residue(s) required for the propagation of feature annotation.</text>
</comment>
<dbReference type="InterPro" id="IPR029054">
    <property type="entry name" value="dUTPase-like"/>
</dbReference>
<evidence type="ECO:0000256" key="2">
    <source>
        <dbReference type="ARBA" id="ARBA00022801"/>
    </source>
</evidence>
<comment type="similarity">
    <text evidence="1 5">Belongs to the dUTPase family.</text>
</comment>
<dbReference type="InterPro" id="IPR008181">
    <property type="entry name" value="dUTPase"/>
</dbReference>
<protein>
    <recommendedName>
        <fullName evidence="5">Deoxyuridine 5'-triphosphate nucleotidohydrolase</fullName>
        <shortName evidence="5">dUTPase</shortName>
        <ecNumber evidence="5">3.6.1.23</ecNumber>
    </recommendedName>
    <alternativeName>
        <fullName evidence="5">dUTP pyrophosphatase</fullName>
    </alternativeName>
</protein>
<evidence type="ECO:0000256" key="3">
    <source>
        <dbReference type="ARBA" id="ARBA00023080"/>
    </source>
</evidence>
<dbReference type="EC" id="3.6.1.23" evidence="5"/>
<dbReference type="EMBL" id="JAAZQQ010000002">
    <property type="protein sequence ID" value="NKX44113.1"/>
    <property type="molecule type" value="Genomic_DNA"/>
</dbReference>
<evidence type="ECO:0000256" key="1">
    <source>
        <dbReference type="ARBA" id="ARBA00006581"/>
    </source>
</evidence>
<evidence type="ECO:0000313" key="8">
    <source>
        <dbReference type="Proteomes" id="UP000526408"/>
    </source>
</evidence>
<evidence type="ECO:0000259" key="6">
    <source>
        <dbReference type="Pfam" id="PF00692"/>
    </source>
</evidence>
<name>A0A7X6JYU4_9RHOB</name>
<dbReference type="SUPFAM" id="SSF51283">
    <property type="entry name" value="dUTPase-like"/>
    <property type="match status" value="1"/>
</dbReference>
<dbReference type="GO" id="GO:0000287">
    <property type="term" value="F:magnesium ion binding"/>
    <property type="evidence" value="ECO:0007669"/>
    <property type="project" value="UniProtKB-UniRule"/>
</dbReference>
<sequence>MAVLIEILREDWADPSVPLPEHATAGAAGADLRANLLPGDRALGLLLKPGGRVLVPTGLRVAVPAGYEMQIRARSGLAVQHGVALANGVGTIDSDYRGPLGVILVNLGSTAFRVRHGARIAQAVIAAVAAARFAPVEALDATARGAGGFGSTGRD</sequence>
<dbReference type="GO" id="GO:0004170">
    <property type="term" value="F:dUTP diphosphatase activity"/>
    <property type="evidence" value="ECO:0007669"/>
    <property type="project" value="UniProtKB-UniRule"/>
</dbReference>
<proteinExistence type="inferred from homology"/>
<dbReference type="PANTHER" id="PTHR11241:SF0">
    <property type="entry name" value="DEOXYURIDINE 5'-TRIPHOSPHATE NUCLEOTIDOHYDROLASE"/>
    <property type="match status" value="1"/>
</dbReference>
<dbReference type="InterPro" id="IPR033704">
    <property type="entry name" value="dUTPase_trimeric"/>
</dbReference>
<keyword evidence="5" id="KW-0479">Metal-binding</keyword>